<comment type="similarity">
    <text evidence="1">Belongs to the Skp family.</text>
</comment>
<dbReference type="STRING" id="488538.SAR116_0510"/>
<dbReference type="GO" id="GO:0005829">
    <property type="term" value="C:cytosol"/>
    <property type="evidence" value="ECO:0007669"/>
    <property type="project" value="TreeGrafter"/>
</dbReference>
<dbReference type="EMBL" id="CP001751">
    <property type="protein sequence ID" value="ADE38753.1"/>
    <property type="molecule type" value="Genomic_DNA"/>
</dbReference>
<evidence type="ECO:0008006" key="6">
    <source>
        <dbReference type="Google" id="ProtNLM"/>
    </source>
</evidence>
<dbReference type="Pfam" id="PF03938">
    <property type="entry name" value="OmpH"/>
    <property type="match status" value="1"/>
</dbReference>
<organism evidence="4 5">
    <name type="scientific">Puniceispirillum marinum (strain IMCC1322)</name>
    <dbReference type="NCBI Taxonomy" id="488538"/>
    <lineage>
        <taxon>Bacteria</taxon>
        <taxon>Pseudomonadati</taxon>
        <taxon>Pseudomonadota</taxon>
        <taxon>Alphaproteobacteria</taxon>
        <taxon>Candidatus Puniceispirillales</taxon>
        <taxon>Candidatus Puniceispirillaceae</taxon>
        <taxon>Candidatus Puniceispirillum</taxon>
    </lineage>
</organism>
<evidence type="ECO:0000256" key="3">
    <source>
        <dbReference type="SAM" id="SignalP"/>
    </source>
</evidence>
<dbReference type="SMART" id="SM00935">
    <property type="entry name" value="OmpH"/>
    <property type="match status" value="1"/>
</dbReference>
<accession>D5BR56</accession>
<evidence type="ECO:0000313" key="4">
    <source>
        <dbReference type="EMBL" id="ADE38753.1"/>
    </source>
</evidence>
<dbReference type="Gene3D" id="3.30.910.20">
    <property type="entry name" value="Skp domain"/>
    <property type="match status" value="1"/>
</dbReference>
<gene>
    <name evidence="4" type="ordered locus">SAR116_0510</name>
</gene>
<name>D5BR56_PUNMI</name>
<dbReference type="AlphaFoldDB" id="D5BR56"/>
<dbReference type="eggNOG" id="COG2825">
    <property type="taxonomic scope" value="Bacteria"/>
</dbReference>
<dbReference type="PANTHER" id="PTHR35089:SF1">
    <property type="entry name" value="CHAPERONE PROTEIN SKP"/>
    <property type="match status" value="1"/>
</dbReference>
<evidence type="ECO:0000256" key="1">
    <source>
        <dbReference type="ARBA" id="ARBA00009091"/>
    </source>
</evidence>
<feature type="signal peptide" evidence="3">
    <location>
        <begin position="1"/>
        <end position="24"/>
    </location>
</feature>
<sequence>MHYRLAKYAIFWLVACVLSGPVMAQDATTQNADLNVKRIGLVDIEGVLRSAVASDKVRKLLDEQREKFQQEFSVTEKQLQDTERDLTLKRGVISDAEFDQQRIAFQNKVTQLQQDIQYRRQALDSAYQKAQNDLRALAIDILAEIAAEKKLDLILARNSALIFLPHFNLSNEVLERLDERTKNAKIEIEITNPDNN</sequence>
<dbReference type="PANTHER" id="PTHR35089">
    <property type="entry name" value="CHAPERONE PROTEIN SKP"/>
    <property type="match status" value="1"/>
</dbReference>
<dbReference type="InterPro" id="IPR005632">
    <property type="entry name" value="Chaperone_Skp"/>
</dbReference>
<protein>
    <recommendedName>
        <fullName evidence="6">Outer membrane chaperone Skp (OmpH)</fullName>
    </recommendedName>
</protein>
<evidence type="ECO:0000256" key="2">
    <source>
        <dbReference type="ARBA" id="ARBA00022729"/>
    </source>
</evidence>
<dbReference type="KEGG" id="apb:SAR116_0510"/>
<dbReference type="GO" id="GO:0050821">
    <property type="term" value="P:protein stabilization"/>
    <property type="evidence" value="ECO:0007669"/>
    <property type="project" value="TreeGrafter"/>
</dbReference>
<keyword evidence="5" id="KW-1185">Reference proteome</keyword>
<reference evidence="4 5" key="1">
    <citation type="journal article" date="2010" name="J. Bacteriol.">
        <title>Complete genome sequence of "Candidatus Puniceispirillum marinum" IMCC1322, a representative of the SAR116 clade in the Alphaproteobacteria.</title>
        <authorList>
            <person name="Oh H.M."/>
            <person name="Kwon K.K."/>
            <person name="Kang I."/>
            <person name="Kang S.G."/>
            <person name="Lee J.H."/>
            <person name="Kim S.J."/>
            <person name="Cho J.C."/>
        </authorList>
    </citation>
    <scope>NUCLEOTIDE SEQUENCE [LARGE SCALE GENOMIC DNA]</scope>
    <source>
        <strain evidence="4 5">IMCC1322</strain>
    </source>
</reference>
<dbReference type="OrthoDB" id="7408648at2"/>
<evidence type="ECO:0000313" key="5">
    <source>
        <dbReference type="Proteomes" id="UP000007460"/>
    </source>
</evidence>
<dbReference type="InterPro" id="IPR024930">
    <property type="entry name" value="Skp_dom_sf"/>
</dbReference>
<dbReference type="Proteomes" id="UP000007460">
    <property type="component" value="Chromosome"/>
</dbReference>
<dbReference type="GO" id="GO:0051082">
    <property type="term" value="F:unfolded protein binding"/>
    <property type="evidence" value="ECO:0007669"/>
    <property type="project" value="InterPro"/>
</dbReference>
<keyword evidence="2 3" id="KW-0732">Signal</keyword>
<dbReference type="SUPFAM" id="SSF111384">
    <property type="entry name" value="OmpH-like"/>
    <property type="match status" value="1"/>
</dbReference>
<dbReference type="HOGENOM" id="CLU_1389221_0_0_5"/>
<proteinExistence type="inferred from homology"/>
<feature type="chain" id="PRO_5003069604" description="Outer membrane chaperone Skp (OmpH)" evidence="3">
    <location>
        <begin position="25"/>
        <end position="196"/>
    </location>
</feature>